<protein>
    <submittedName>
        <fullName evidence="1">Uncharacterized protein</fullName>
    </submittedName>
</protein>
<reference evidence="1" key="1">
    <citation type="submission" date="2020-03" db="EMBL/GenBank/DDBJ databases">
        <authorList>
            <person name="Weist P."/>
        </authorList>
    </citation>
    <scope>NUCLEOTIDE SEQUENCE</scope>
</reference>
<evidence type="ECO:0000313" key="2">
    <source>
        <dbReference type="Proteomes" id="UP001153269"/>
    </source>
</evidence>
<accession>A0A9N7VTH3</accession>
<dbReference type="EMBL" id="CADEAL010004413">
    <property type="protein sequence ID" value="CAB1459007.1"/>
    <property type="molecule type" value="Genomic_DNA"/>
</dbReference>
<comment type="caution">
    <text evidence="1">The sequence shown here is derived from an EMBL/GenBank/DDBJ whole genome shotgun (WGS) entry which is preliminary data.</text>
</comment>
<sequence>MNSERTRGPPICTGALEHSIANSPEPIFAQWNQKCADNTKPQPVVQSAAIGLIAAITAPEVFEQHHNYCHLFKCVLRGQLYDAIKQSGPALSDCEELECAAVVHVSDRRRLSSSPFMIHSIRRVPQPQVMRTGSHGKAKWRDNIIKEEGRLVVVVMKMMMMMMKAGLPDPLEDSAL</sequence>
<evidence type="ECO:0000313" key="1">
    <source>
        <dbReference type="EMBL" id="CAB1459007.1"/>
    </source>
</evidence>
<organism evidence="1 2">
    <name type="scientific">Pleuronectes platessa</name>
    <name type="common">European plaice</name>
    <dbReference type="NCBI Taxonomy" id="8262"/>
    <lineage>
        <taxon>Eukaryota</taxon>
        <taxon>Metazoa</taxon>
        <taxon>Chordata</taxon>
        <taxon>Craniata</taxon>
        <taxon>Vertebrata</taxon>
        <taxon>Euteleostomi</taxon>
        <taxon>Actinopterygii</taxon>
        <taxon>Neopterygii</taxon>
        <taxon>Teleostei</taxon>
        <taxon>Neoteleostei</taxon>
        <taxon>Acanthomorphata</taxon>
        <taxon>Carangaria</taxon>
        <taxon>Pleuronectiformes</taxon>
        <taxon>Pleuronectoidei</taxon>
        <taxon>Pleuronectidae</taxon>
        <taxon>Pleuronectes</taxon>
    </lineage>
</organism>
<dbReference type="Proteomes" id="UP001153269">
    <property type="component" value="Unassembled WGS sequence"/>
</dbReference>
<gene>
    <name evidence="1" type="ORF">PLEPLA_LOCUS46843</name>
</gene>
<dbReference type="AlphaFoldDB" id="A0A9N7VTH3"/>
<keyword evidence="2" id="KW-1185">Reference proteome</keyword>
<name>A0A9N7VTH3_PLEPL</name>
<proteinExistence type="predicted"/>